<dbReference type="InterPro" id="IPR027392">
    <property type="entry name" value="TF_Znf"/>
</dbReference>
<sequence>MAHTPSPSLQCPSCENRLALRRVAALDLHVCDGGCGGYWIERNSLKRMPERPPGAGVELLSVPRADGIHTFRDLHHICPHCRNTILYRHWFSRKLNLEIDQCAKCAGFWVEVGSLADILTEDGPEEEKARRAQAYFEVVIRDKIGGMNLVHHDTVDAARQIVQIFRFLCPKAYFPDPTELSHLLR</sequence>
<organism evidence="2 3">
    <name type="scientific">Nitrospina watsonii</name>
    <dbReference type="NCBI Taxonomy" id="1323948"/>
    <lineage>
        <taxon>Bacteria</taxon>
        <taxon>Pseudomonadati</taxon>
        <taxon>Nitrospinota/Tectimicrobiota group</taxon>
        <taxon>Nitrospinota</taxon>
        <taxon>Nitrospinia</taxon>
        <taxon>Nitrospinales</taxon>
        <taxon>Nitrospinaceae</taxon>
        <taxon>Nitrospina</taxon>
    </lineage>
</organism>
<keyword evidence="3" id="KW-1185">Reference proteome</keyword>
<accession>A0ABM9H9W3</accession>
<evidence type="ECO:0000259" key="1">
    <source>
        <dbReference type="Pfam" id="PF13453"/>
    </source>
</evidence>
<name>A0ABM9H9W3_9BACT</name>
<reference evidence="2 3" key="1">
    <citation type="submission" date="2022-09" db="EMBL/GenBank/DDBJ databases">
        <authorList>
            <person name="Kop L."/>
        </authorList>
    </citation>
    <scope>NUCLEOTIDE SEQUENCE [LARGE SCALE GENOMIC DNA]</scope>
    <source>
        <strain evidence="2 3">347</strain>
    </source>
</reference>
<dbReference type="Proteomes" id="UP001157733">
    <property type="component" value="Chromosome"/>
</dbReference>
<dbReference type="EMBL" id="OX336137">
    <property type="protein sequence ID" value="CAI2716895.1"/>
    <property type="molecule type" value="Genomic_DNA"/>
</dbReference>
<evidence type="ECO:0000313" key="2">
    <source>
        <dbReference type="EMBL" id="CAI2716895.1"/>
    </source>
</evidence>
<dbReference type="RefSeq" id="WP_282009880.1">
    <property type="nucleotide sequence ID" value="NZ_OX336137.1"/>
</dbReference>
<dbReference type="Pfam" id="PF13453">
    <property type="entry name" value="Zn_ribbon_TFIIB"/>
    <property type="match status" value="1"/>
</dbReference>
<protein>
    <recommendedName>
        <fullName evidence="1">Transcription factor zinc-finger domain-containing protein</fullName>
    </recommendedName>
</protein>
<feature type="domain" description="Transcription factor zinc-finger" evidence="1">
    <location>
        <begin position="10"/>
        <end position="48"/>
    </location>
</feature>
<evidence type="ECO:0000313" key="3">
    <source>
        <dbReference type="Proteomes" id="UP001157733"/>
    </source>
</evidence>
<proteinExistence type="predicted"/>
<gene>
    <name evidence="2" type="ORF">NSPWAT_0035</name>
</gene>